<protein>
    <recommendedName>
        <fullName evidence="4">DUF2147 domain-containing protein</fullName>
    </recommendedName>
</protein>
<reference evidence="3" key="1">
    <citation type="journal article" date="2019" name="Int. J. Syst. Evol. Microbiol.">
        <title>The Global Catalogue of Microorganisms (GCM) 10K type strain sequencing project: providing services to taxonomists for standard genome sequencing and annotation.</title>
        <authorList>
            <consortium name="The Broad Institute Genomics Platform"/>
            <consortium name="The Broad Institute Genome Sequencing Center for Infectious Disease"/>
            <person name="Wu L."/>
            <person name="Ma J."/>
        </authorList>
    </citation>
    <scope>NUCLEOTIDE SEQUENCE [LARGE SCALE GENOMIC DNA]</scope>
    <source>
        <strain evidence="3">DT28</strain>
    </source>
</reference>
<proteinExistence type="predicted"/>
<feature type="chain" id="PRO_5046477914" description="DUF2147 domain-containing protein" evidence="1">
    <location>
        <begin position="21"/>
        <end position="133"/>
    </location>
</feature>
<dbReference type="EMBL" id="JBHSGB010000010">
    <property type="protein sequence ID" value="MFC4655350.1"/>
    <property type="molecule type" value="Genomic_DNA"/>
</dbReference>
<keyword evidence="1" id="KW-0732">Signal</keyword>
<accession>A0ABV9JM57</accession>
<keyword evidence="3" id="KW-1185">Reference proteome</keyword>
<feature type="signal peptide" evidence="1">
    <location>
        <begin position="1"/>
        <end position="20"/>
    </location>
</feature>
<organism evidence="2 3">
    <name type="scientific">Rheinheimera marina</name>
    <dbReference type="NCBI Taxonomy" id="1774958"/>
    <lineage>
        <taxon>Bacteria</taxon>
        <taxon>Pseudomonadati</taxon>
        <taxon>Pseudomonadota</taxon>
        <taxon>Gammaproteobacteria</taxon>
        <taxon>Chromatiales</taxon>
        <taxon>Chromatiaceae</taxon>
        <taxon>Rheinheimera</taxon>
    </lineage>
</organism>
<gene>
    <name evidence="2" type="ORF">ACFO3I_10040</name>
</gene>
<evidence type="ECO:0000313" key="3">
    <source>
        <dbReference type="Proteomes" id="UP001595962"/>
    </source>
</evidence>
<evidence type="ECO:0000313" key="2">
    <source>
        <dbReference type="EMBL" id="MFC4655350.1"/>
    </source>
</evidence>
<dbReference type="RefSeq" id="WP_377333851.1">
    <property type="nucleotide sequence ID" value="NZ_JBHSGB010000010.1"/>
</dbReference>
<dbReference type="Proteomes" id="UP001595962">
    <property type="component" value="Unassembled WGS sequence"/>
</dbReference>
<comment type="caution">
    <text evidence="2">The sequence shown here is derived from an EMBL/GenBank/DDBJ whole genome shotgun (WGS) entry which is preliminary data.</text>
</comment>
<sequence>MRLNALITLLALLCSLPLQATELNGSWQLVEGEYLDADGKMVSYQDVGMSAQKVLSDQHFSFTSMRGDKFWAAGSGSYSAKAGLYTETLALNSFGEAKGAQFSFRYKVENGVWTNSRWKEGKRVEHEVWRKLD</sequence>
<evidence type="ECO:0000256" key="1">
    <source>
        <dbReference type="SAM" id="SignalP"/>
    </source>
</evidence>
<name>A0ABV9JM57_9GAMM</name>
<evidence type="ECO:0008006" key="4">
    <source>
        <dbReference type="Google" id="ProtNLM"/>
    </source>
</evidence>